<accession>A0A6J6ZF27</accession>
<proteinExistence type="predicted"/>
<dbReference type="AlphaFoldDB" id="A0A6J6ZF27"/>
<evidence type="ECO:0000313" key="2">
    <source>
        <dbReference type="EMBL" id="CAB4764286.1"/>
    </source>
</evidence>
<gene>
    <name evidence="2" type="ORF">UFOPK2754_02632</name>
    <name evidence="3" type="ORF">UFOPK3139_00660</name>
    <name evidence="4" type="ORF">UFOPK3543_02805</name>
    <name evidence="5" type="ORF">UFOPK3967_03161</name>
</gene>
<feature type="domain" description="K+ potassium transporter integral membrane" evidence="1">
    <location>
        <begin position="2"/>
        <end position="83"/>
    </location>
</feature>
<name>A0A6J6ZF27_9ZZZZ</name>
<dbReference type="InterPro" id="IPR053951">
    <property type="entry name" value="K_trans_N"/>
</dbReference>
<dbReference type="EMBL" id="CAFBOS010000326">
    <property type="protein sequence ID" value="CAB5027421.1"/>
    <property type="molecule type" value="Genomic_DNA"/>
</dbReference>
<dbReference type="EMBL" id="CAFABA010000018">
    <property type="protein sequence ID" value="CAB4820360.1"/>
    <property type="molecule type" value="Genomic_DNA"/>
</dbReference>
<organism evidence="3">
    <name type="scientific">freshwater metagenome</name>
    <dbReference type="NCBI Taxonomy" id="449393"/>
    <lineage>
        <taxon>unclassified sequences</taxon>
        <taxon>metagenomes</taxon>
        <taxon>ecological metagenomes</taxon>
    </lineage>
</organism>
<dbReference type="EMBL" id="CAFBMH010000159">
    <property type="protein sequence ID" value="CAB4933434.1"/>
    <property type="molecule type" value="Genomic_DNA"/>
</dbReference>
<protein>
    <submittedName>
        <fullName evidence="3">Unannotated protein</fullName>
    </submittedName>
</protein>
<dbReference type="EMBL" id="CAEZYR010000126">
    <property type="protein sequence ID" value="CAB4764286.1"/>
    <property type="molecule type" value="Genomic_DNA"/>
</dbReference>
<evidence type="ECO:0000259" key="1">
    <source>
        <dbReference type="Pfam" id="PF02705"/>
    </source>
</evidence>
<sequence>MSEFVVPTSVAILLALFAVHRFGTTRIGRVLAPVMLSWFIVNVVTQPIPHVARDEIISFASFPAGASHVLVRSGFMDHPQLGTRVEF</sequence>
<reference evidence="3" key="1">
    <citation type="submission" date="2020-05" db="EMBL/GenBank/DDBJ databases">
        <authorList>
            <person name="Chiriac C."/>
            <person name="Salcher M."/>
            <person name="Ghai R."/>
            <person name="Kavagutti S V."/>
        </authorList>
    </citation>
    <scope>NUCLEOTIDE SEQUENCE</scope>
</reference>
<evidence type="ECO:0000313" key="4">
    <source>
        <dbReference type="EMBL" id="CAB4933434.1"/>
    </source>
</evidence>
<evidence type="ECO:0000313" key="3">
    <source>
        <dbReference type="EMBL" id="CAB4820360.1"/>
    </source>
</evidence>
<evidence type="ECO:0000313" key="5">
    <source>
        <dbReference type="EMBL" id="CAB5027421.1"/>
    </source>
</evidence>
<dbReference type="Pfam" id="PF02705">
    <property type="entry name" value="K_trans"/>
    <property type="match status" value="1"/>
</dbReference>